<dbReference type="FunFam" id="3.30.70.360:FF:000001">
    <property type="entry name" value="N-acetyldiaminopimelate deacetylase"/>
    <property type="match status" value="1"/>
</dbReference>
<dbReference type="InterPro" id="IPR036264">
    <property type="entry name" value="Bact_exopeptidase_dim_dom"/>
</dbReference>
<dbReference type="PANTHER" id="PTHR11014">
    <property type="entry name" value="PEPTIDASE M20 FAMILY MEMBER"/>
    <property type="match status" value="1"/>
</dbReference>
<dbReference type="EMBL" id="AUXX01000020">
    <property type="protein sequence ID" value="KZN65584.1"/>
    <property type="molecule type" value="Genomic_DNA"/>
</dbReference>
<accession>A0A162CC96</accession>
<dbReference type="PIRSF" id="PIRSF005962">
    <property type="entry name" value="Pept_M20D_amidohydro"/>
    <property type="match status" value="1"/>
</dbReference>
<gene>
    <name evidence="4" type="ORF">N478_21020</name>
</gene>
<keyword evidence="2" id="KW-0464">Manganese</keyword>
<comment type="caution">
    <text evidence="4">The sequence shown here is derived from an EMBL/GenBank/DDBJ whole genome shotgun (WGS) entry which is preliminary data.</text>
</comment>
<dbReference type="PANTHER" id="PTHR11014:SF63">
    <property type="entry name" value="METALLOPEPTIDASE, PUTATIVE (AFU_ORTHOLOGUE AFUA_6G09600)-RELATED"/>
    <property type="match status" value="1"/>
</dbReference>
<evidence type="ECO:0000256" key="1">
    <source>
        <dbReference type="ARBA" id="ARBA00022801"/>
    </source>
</evidence>
<feature type="binding site" evidence="2">
    <location>
        <position position="228"/>
    </location>
    <ligand>
        <name>Mn(2+)</name>
        <dbReference type="ChEBI" id="CHEBI:29035"/>
        <label>2</label>
    </ligand>
</feature>
<dbReference type="SUPFAM" id="SSF53187">
    <property type="entry name" value="Zn-dependent exopeptidases"/>
    <property type="match status" value="1"/>
</dbReference>
<proteinExistence type="predicted"/>
<dbReference type="Gene3D" id="3.30.70.360">
    <property type="match status" value="1"/>
</dbReference>
<reference evidence="4 5" key="1">
    <citation type="submission" date="2013-07" db="EMBL/GenBank/DDBJ databases">
        <title>Comparative Genomic and Metabolomic Analysis of Twelve Strains of Pseudoalteromonas luteoviolacea.</title>
        <authorList>
            <person name="Vynne N.G."/>
            <person name="Mansson M."/>
            <person name="Gram L."/>
        </authorList>
    </citation>
    <scope>NUCLEOTIDE SEQUENCE [LARGE SCALE GENOMIC DNA]</scope>
    <source>
        <strain evidence="4 5">S4060-1</strain>
    </source>
</reference>
<protein>
    <submittedName>
        <fullName evidence="4">Peptidase M20</fullName>
    </submittedName>
</protein>
<evidence type="ECO:0000256" key="2">
    <source>
        <dbReference type="PIRSR" id="PIRSR005962-1"/>
    </source>
</evidence>
<keyword evidence="2" id="KW-0479">Metal-binding</keyword>
<evidence type="ECO:0000259" key="3">
    <source>
        <dbReference type="Pfam" id="PF07687"/>
    </source>
</evidence>
<organism evidence="4 5">
    <name type="scientific">Pseudoalteromonas luteoviolacea S4060-1</name>
    <dbReference type="NCBI Taxonomy" id="1365257"/>
    <lineage>
        <taxon>Bacteria</taxon>
        <taxon>Pseudomonadati</taxon>
        <taxon>Pseudomonadota</taxon>
        <taxon>Gammaproteobacteria</taxon>
        <taxon>Alteromonadales</taxon>
        <taxon>Pseudoalteromonadaceae</taxon>
        <taxon>Pseudoalteromonas</taxon>
    </lineage>
</organism>
<feature type="domain" description="Peptidase M20 dimerisation" evidence="3">
    <location>
        <begin position="246"/>
        <end position="341"/>
    </location>
</feature>
<dbReference type="Proteomes" id="UP000076661">
    <property type="component" value="Unassembled WGS sequence"/>
</dbReference>
<dbReference type="Pfam" id="PF01546">
    <property type="entry name" value="Peptidase_M20"/>
    <property type="match status" value="1"/>
</dbReference>
<dbReference type="GO" id="GO:0046872">
    <property type="term" value="F:metal ion binding"/>
    <property type="evidence" value="ECO:0007669"/>
    <property type="project" value="UniProtKB-KW"/>
</dbReference>
<dbReference type="NCBIfam" id="TIGR01891">
    <property type="entry name" value="amidohydrolases"/>
    <property type="match status" value="1"/>
</dbReference>
<name>A0A162CC96_9GAMM</name>
<dbReference type="InterPro" id="IPR002933">
    <property type="entry name" value="Peptidase_M20"/>
</dbReference>
<dbReference type="InterPro" id="IPR011650">
    <property type="entry name" value="Peptidase_M20_dimer"/>
</dbReference>
<dbReference type="SUPFAM" id="SSF55031">
    <property type="entry name" value="Bacterial exopeptidase dimerisation domain"/>
    <property type="match status" value="1"/>
</dbReference>
<dbReference type="Gene3D" id="3.40.630.10">
    <property type="entry name" value="Zn peptidases"/>
    <property type="match status" value="1"/>
</dbReference>
<dbReference type="GO" id="GO:0019877">
    <property type="term" value="P:diaminopimelate biosynthetic process"/>
    <property type="evidence" value="ECO:0007669"/>
    <property type="project" value="UniProtKB-ARBA"/>
</dbReference>
<dbReference type="Pfam" id="PF07687">
    <property type="entry name" value="M20_dimer"/>
    <property type="match status" value="1"/>
</dbReference>
<dbReference type="InterPro" id="IPR017439">
    <property type="entry name" value="Amidohydrolase"/>
</dbReference>
<dbReference type="PATRIC" id="fig|1365257.3.peg.2898"/>
<feature type="binding site" evidence="2">
    <location>
        <position position="201"/>
    </location>
    <ligand>
        <name>Mn(2+)</name>
        <dbReference type="ChEBI" id="CHEBI:29035"/>
        <label>2</label>
    </ligand>
</feature>
<feature type="binding site" evidence="2">
    <location>
        <position position="167"/>
    </location>
    <ligand>
        <name>Mn(2+)</name>
        <dbReference type="ChEBI" id="CHEBI:29035"/>
        <label>2</label>
    </ligand>
</feature>
<comment type="cofactor">
    <cofactor evidence="2">
        <name>Mn(2+)</name>
        <dbReference type="ChEBI" id="CHEBI:29035"/>
    </cofactor>
    <text evidence="2">The Mn(2+) ion enhances activity.</text>
</comment>
<dbReference type="GO" id="GO:0050118">
    <property type="term" value="F:N-acetyldiaminopimelate deacetylase activity"/>
    <property type="evidence" value="ECO:0007669"/>
    <property type="project" value="UniProtKB-ARBA"/>
</dbReference>
<sequence length="473" mass="51000">MNRREFDPNLKALHKVVAIVRFCLQSGMTHMLNNNNFMKTLITSFALLCSASSIMASTLDQQVTRAMPALEELYLHLHQNPELSLQEQKTGARLASELKQLGFQVTEQVGGFGVVGLLKNGEGPTVMIRADTDGLPIVEQTGKPYASKVKVKDANNNTVGVMHGCGHDIHMTSFIGAAEQLVAHKQQWQGTLMMVAQPAEEVGAGAKAMIKEGLFSKFAKPDHVLGLHVSAALPAGKVAISPGYALANVDSVDIIVKGKGGHGAYPHTTVDPVVLASRIVLGIQTITSREISPLKPSVITVGSIHGGSKHNIISNEVKLQLTLRSYDREVRDQQIAALERLTKGIAQSAGLPDSLAPIVYVHEEESIPSTYNEPALANRVTESIRNELGASQVVKSEPVMAGEDFGLYGRTDDNIPITIFWLGGVNPQEYQRAQQNGEPLPSLHSSKFAPDYPLAIKTGVRAMTASALDLFNQ</sequence>
<evidence type="ECO:0000313" key="5">
    <source>
        <dbReference type="Proteomes" id="UP000076661"/>
    </source>
</evidence>
<evidence type="ECO:0000313" key="4">
    <source>
        <dbReference type="EMBL" id="KZN65584.1"/>
    </source>
</evidence>
<dbReference type="AlphaFoldDB" id="A0A162CC96"/>
<feature type="binding site" evidence="2">
    <location>
        <position position="165"/>
    </location>
    <ligand>
        <name>Mn(2+)</name>
        <dbReference type="ChEBI" id="CHEBI:29035"/>
        <label>2</label>
    </ligand>
</feature>
<feature type="binding site" evidence="2">
    <location>
        <position position="444"/>
    </location>
    <ligand>
        <name>Mn(2+)</name>
        <dbReference type="ChEBI" id="CHEBI:29035"/>
        <label>2</label>
    </ligand>
</feature>
<keyword evidence="1" id="KW-0378">Hydrolase</keyword>